<protein>
    <submittedName>
        <fullName evidence="1">Uncharacterized protein</fullName>
    </submittedName>
</protein>
<evidence type="ECO:0000313" key="2">
    <source>
        <dbReference type="Proteomes" id="UP001153331"/>
    </source>
</evidence>
<keyword evidence="2" id="KW-1185">Reference proteome</keyword>
<evidence type="ECO:0000313" key="1">
    <source>
        <dbReference type="EMBL" id="KAJ8105816.1"/>
    </source>
</evidence>
<name>A0ACC2HRV9_9PLEO</name>
<sequence>MLDKEIQAVAELTGNRVISGMRIPRVVTGQGKWGVWREEARWLGRWAGKREQNFFFFNLLTAFLGNHTEWLRTLGPRWARKRHREQQKAAAGENIVIPNRTVIVSPDKMAARRLIYLLAAFLPPNAPVIGDAINIARPGTSTSLRAYSQSPPTNMPPSRKQSLRRQINRRPREKQSMTNITLQQPTSGKADTMLANVSHQRSASAVVDIPNSTRPPTHSRRSSTHSVRTSLVLPSMSEGAGPNMNNILSPSTAASQSAVPIAHFTLPRTRTSGPIAEHRPESSDSLASANLINTLQRSGTGQTSLASNDSSNNSRWSGFMNFWSGGRRDSSTEGSSYLQTTDDGVGFRGQERPPSQLEQMVHELSTDDPVFEDGEPYDMPGTSAHSATKVPSELYPINTSSGVPASAARPIPERPKTYDSQLKLSVNEKDGVIDVDIALPDFGSPLQSPLFGGAGSVGSQHGSSFGESSILSMPFQEPEQPVNAAGWLSQFHPDFAIQAIKPYASLERDIKRAMSAEPTPITSATTPSVETGPMERWVDVCSALIADTRSFSIKRLSLRRLVRLIPAPTYQPTALTPGVAGMPPGRSQYGNPYTSSPVAPMPTEIHLAEKFDEEAIMDFDAVLIEGIDRVLARSGDTTRVNSNQSSRSSSRRGRRNTRADSDVTGIDAGTHVEVPQTDCKGVIFDALETVVKNVTAERSGDKEGDGGEEKSVRTVNQKTYTDSSLKEGKIIAFKAPEYKMILSFQISRQDCEVIILGNMGLDIALALSLAAIAPGISGRAIATAAPNTYTTPTPLRSSRIPRQILLTQQRAANMRLTTDLISNSLSFINCLTERELDLRGHRISAIENMGAARDNDAIDLTDNDIAQLGNFPLQPRLRTLLLGQNRISNIQPNLSTSVPNLQTLVLTKNRLTELADLDPLAGFKKLVFLCIIGNPVASKENYRYWVIWRCPTVRYLDYAKVKDVERQKAEELFGTWDEPTELASKIMGVKSKGFVVPTANGGDSSYNKERIYTDDEKKRMRAAIQAASSLAEMAKLEKDFAEGRIPAHILEGGDAIET</sequence>
<organism evidence="1 2">
    <name type="scientific">Boeremia exigua</name>
    <dbReference type="NCBI Taxonomy" id="749465"/>
    <lineage>
        <taxon>Eukaryota</taxon>
        <taxon>Fungi</taxon>
        <taxon>Dikarya</taxon>
        <taxon>Ascomycota</taxon>
        <taxon>Pezizomycotina</taxon>
        <taxon>Dothideomycetes</taxon>
        <taxon>Pleosporomycetidae</taxon>
        <taxon>Pleosporales</taxon>
        <taxon>Pleosporineae</taxon>
        <taxon>Didymellaceae</taxon>
        <taxon>Boeremia</taxon>
    </lineage>
</organism>
<gene>
    <name evidence="1" type="ORF">OPT61_g9953</name>
</gene>
<comment type="caution">
    <text evidence="1">The sequence shown here is derived from an EMBL/GenBank/DDBJ whole genome shotgun (WGS) entry which is preliminary data.</text>
</comment>
<accession>A0ACC2HRV9</accession>
<dbReference type="EMBL" id="JAPHNI010001361">
    <property type="protein sequence ID" value="KAJ8105816.1"/>
    <property type="molecule type" value="Genomic_DNA"/>
</dbReference>
<proteinExistence type="predicted"/>
<reference evidence="1" key="1">
    <citation type="submission" date="2022-11" db="EMBL/GenBank/DDBJ databases">
        <title>Genome Sequence of Boeremia exigua.</title>
        <authorList>
            <person name="Buettner E."/>
        </authorList>
    </citation>
    <scope>NUCLEOTIDE SEQUENCE</scope>
    <source>
        <strain evidence="1">CU02</strain>
    </source>
</reference>
<dbReference type="Proteomes" id="UP001153331">
    <property type="component" value="Unassembled WGS sequence"/>
</dbReference>